<evidence type="ECO:0000256" key="1">
    <source>
        <dbReference type="SAM" id="MobiDB-lite"/>
    </source>
</evidence>
<feature type="region of interest" description="Disordered" evidence="1">
    <location>
        <begin position="31"/>
        <end position="52"/>
    </location>
</feature>
<proteinExistence type="predicted"/>
<reference evidence="2" key="1">
    <citation type="submission" date="2023-10" db="EMBL/GenBank/DDBJ databases">
        <title>Screening of Alkalihalophilus pseudofirmusBZ-TG-HK211 and Its Alleviation of Salt Stress on Rapeseed Growth.</title>
        <authorList>
            <person name="Zhao B."/>
            <person name="Guo T."/>
        </authorList>
    </citation>
    <scope>NUCLEOTIDE SEQUENCE</scope>
    <source>
        <strain evidence="2">BZ-TG-HK211</strain>
    </source>
</reference>
<evidence type="ECO:0000313" key="3">
    <source>
        <dbReference type="Proteomes" id="UP001285636"/>
    </source>
</evidence>
<dbReference type="EMBL" id="JAWJAY010000001">
    <property type="protein sequence ID" value="MDV2884894.1"/>
    <property type="molecule type" value="Genomic_DNA"/>
</dbReference>
<dbReference type="Proteomes" id="UP001285636">
    <property type="component" value="Unassembled WGS sequence"/>
</dbReference>
<sequence>MYNKRNWALAGFVYVALVMVAFGAITGEDPFERGDFHDHHPQSESEHGEHSS</sequence>
<dbReference type="AlphaFoldDB" id="A0AAJ2L167"/>
<organism evidence="2 3">
    <name type="scientific">Alkalihalophilus pseudofirmus</name>
    <name type="common">Bacillus pseudofirmus</name>
    <dbReference type="NCBI Taxonomy" id="79885"/>
    <lineage>
        <taxon>Bacteria</taxon>
        <taxon>Bacillati</taxon>
        <taxon>Bacillota</taxon>
        <taxon>Bacilli</taxon>
        <taxon>Bacillales</taxon>
        <taxon>Bacillaceae</taxon>
        <taxon>Alkalihalophilus</taxon>
    </lineage>
</organism>
<accession>A0AAJ2L167</accession>
<gene>
    <name evidence="2" type="ORF">RYX45_06865</name>
</gene>
<dbReference type="RefSeq" id="WP_323466330.1">
    <property type="nucleotide sequence ID" value="NZ_CP144224.1"/>
</dbReference>
<evidence type="ECO:0000313" key="2">
    <source>
        <dbReference type="EMBL" id="MDV2884894.1"/>
    </source>
</evidence>
<comment type="caution">
    <text evidence="2">The sequence shown here is derived from an EMBL/GenBank/DDBJ whole genome shotgun (WGS) entry which is preliminary data.</text>
</comment>
<name>A0AAJ2L167_ALKPS</name>
<protein>
    <submittedName>
        <fullName evidence="2">Uncharacterized protein</fullName>
    </submittedName>
</protein>